<dbReference type="AlphaFoldDB" id="A0A7D6BSD8"/>
<name>A0A7D6BSD8_FERL1</name>
<dbReference type="Gene3D" id="3.90.1530.10">
    <property type="entry name" value="Conserved hypothetical protein from pyrococcus furiosus pfu- 392566-001, ParB domain"/>
    <property type="match status" value="1"/>
</dbReference>
<evidence type="ECO:0000313" key="1">
    <source>
        <dbReference type="EMBL" id="QLJ52241.1"/>
    </source>
</evidence>
<sequence length="131" mass="14551">MPLAQLKGHEMPDEGRVGELEEDMRRRGKLLKPIVADRESKVILDGHCRCGALRRLGCSKVAVRFVDYSSGVIRVEGWDGGKVTKSEVVEAGLRGNLMMPKSSRHTVVRNGRKLHISEVCSNVCIRLSELV</sequence>
<proteinExistence type="predicted"/>
<protein>
    <submittedName>
        <fullName evidence="1">Transcriptional regulator</fullName>
    </submittedName>
</protein>
<dbReference type="EMBL" id="CP058998">
    <property type="protein sequence ID" value="QLJ52241.1"/>
    <property type="molecule type" value="Genomic_DNA"/>
</dbReference>
<dbReference type="KEGG" id="flt:Sv326_0066"/>
<dbReference type="InterPro" id="IPR036086">
    <property type="entry name" value="ParB/Sulfiredoxin_sf"/>
</dbReference>
<organism evidence="1 2">
    <name type="scientific">Fermentimicrarchaeum limneticum</name>
    <dbReference type="NCBI Taxonomy" id="2795018"/>
    <lineage>
        <taxon>Archaea</taxon>
        <taxon>Candidatus Micrarchaeota</taxon>
        <taxon>Candidatus Fermentimicrarchaeales</taxon>
        <taxon>Candidatus Fermentimicrarchaeaceae</taxon>
        <taxon>Candidatus Fermentimicrarchaeum</taxon>
    </lineage>
</organism>
<reference evidence="2" key="1">
    <citation type="submission" date="2020-07" db="EMBL/GenBank/DDBJ databases">
        <title>Metabolic diversity and evolutionary history of the archaeal phylum ###Micrarchaeota### uncovered from a freshwater lake metagenome.</title>
        <authorList>
            <person name="Kadnikov V.V."/>
            <person name="Savvichev A.S."/>
            <person name="Mardanov A.V."/>
            <person name="Beletsky A.V."/>
            <person name="Chupakov A.V."/>
            <person name="Kokryatskaya N.M."/>
            <person name="Pimenov N.V."/>
            <person name="Ravin N.V."/>
        </authorList>
    </citation>
    <scope>NUCLEOTIDE SEQUENCE [LARGE SCALE GENOMIC DNA]</scope>
</reference>
<accession>A0A7D6BSD8</accession>
<dbReference type="SUPFAM" id="SSF110849">
    <property type="entry name" value="ParB/Sulfiredoxin"/>
    <property type="match status" value="1"/>
</dbReference>
<evidence type="ECO:0000313" key="2">
    <source>
        <dbReference type="Proteomes" id="UP000510821"/>
    </source>
</evidence>
<gene>
    <name evidence="1" type="ORF">Sv326_0066</name>
</gene>
<dbReference type="Proteomes" id="UP000510821">
    <property type="component" value="Chromosome"/>
</dbReference>